<dbReference type="InterPro" id="IPR051783">
    <property type="entry name" value="NAD(P)-dependent_oxidoreduct"/>
</dbReference>
<dbReference type="Proteomes" id="UP000466681">
    <property type="component" value="Chromosome"/>
</dbReference>
<dbReference type="EMBL" id="AP022560">
    <property type="protein sequence ID" value="BBX03558.1"/>
    <property type="molecule type" value="Genomic_DNA"/>
</dbReference>
<organism evidence="2 3">
    <name type="scientific">Mycolicibacterium moriokaense</name>
    <dbReference type="NCBI Taxonomy" id="39691"/>
    <lineage>
        <taxon>Bacteria</taxon>
        <taxon>Bacillati</taxon>
        <taxon>Actinomycetota</taxon>
        <taxon>Actinomycetes</taxon>
        <taxon>Mycobacteriales</taxon>
        <taxon>Mycobacteriaceae</taxon>
        <taxon>Mycolicibacterium</taxon>
    </lineage>
</organism>
<keyword evidence="3" id="KW-1185">Reference proteome</keyword>
<dbReference type="SUPFAM" id="SSF51735">
    <property type="entry name" value="NAD(P)-binding Rossmann-fold domains"/>
    <property type="match status" value="1"/>
</dbReference>
<dbReference type="InterPro" id="IPR036291">
    <property type="entry name" value="NAD(P)-bd_dom_sf"/>
</dbReference>
<proteinExistence type="predicted"/>
<dbReference type="AlphaFoldDB" id="A0AAD1M7Z0"/>
<evidence type="ECO:0000259" key="1">
    <source>
        <dbReference type="Pfam" id="PF01370"/>
    </source>
</evidence>
<feature type="domain" description="NAD-dependent epimerase/dehydratase" evidence="1">
    <location>
        <begin position="10"/>
        <end position="235"/>
    </location>
</feature>
<dbReference type="GO" id="GO:0005737">
    <property type="term" value="C:cytoplasm"/>
    <property type="evidence" value="ECO:0007669"/>
    <property type="project" value="TreeGrafter"/>
</dbReference>
<dbReference type="KEGG" id="mmor:MMOR_44940"/>
<dbReference type="PANTHER" id="PTHR48079">
    <property type="entry name" value="PROTEIN YEEZ"/>
    <property type="match status" value="1"/>
</dbReference>
<dbReference type="Gene3D" id="3.40.50.720">
    <property type="entry name" value="NAD(P)-binding Rossmann-like Domain"/>
    <property type="match status" value="1"/>
</dbReference>
<evidence type="ECO:0000313" key="2">
    <source>
        <dbReference type="EMBL" id="BBX03558.1"/>
    </source>
</evidence>
<dbReference type="GO" id="GO:0004029">
    <property type="term" value="F:aldehyde dehydrogenase (NAD+) activity"/>
    <property type="evidence" value="ECO:0007669"/>
    <property type="project" value="TreeGrafter"/>
</dbReference>
<sequence>MGSQKRRTSLVMGASGFVGSHVVRKLVERGDDVRVYLRKSSRTVAIDDLDVERHYGDLYDEAALRAAMSGCDVVFYCIVDTRFYLRDPAPLFETNVESLRRVLDVAVDADLHRFVFCSTIGTIALGDGRTPVTEDMPFDWAGKGGPYIESRRAAEDLVLRYARERALPSVAMCVSNPYGPRDWQPTQGLMVQYAALGKMPVYIKGVFTEVVGVEDVADAFLLAGERGRIGERYIISETYMSMREMLETAATAVGAKPPRFGVPLAAAYAFGGVLSVASRLLRRDLPMNVTGVRLLHIMSEADNGKARRELGWRPRPAAESIRKAAQFYVEQTDGQVSARILR</sequence>
<dbReference type="Pfam" id="PF01370">
    <property type="entry name" value="Epimerase"/>
    <property type="match status" value="1"/>
</dbReference>
<protein>
    <submittedName>
        <fullName evidence="2">Epimerase</fullName>
    </submittedName>
</protein>
<evidence type="ECO:0000313" key="3">
    <source>
        <dbReference type="Proteomes" id="UP000466681"/>
    </source>
</evidence>
<reference evidence="2 3" key="1">
    <citation type="journal article" date="2019" name="Emerg. Microbes Infect.">
        <title>Comprehensive subspecies identification of 175 nontuberculous mycobacteria species based on 7547 genomic profiles.</title>
        <authorList>
            <person name="Matsumoto Y."/>
            <person name="Kinjo T."/>
            <person name="Motooka D."/>
            <person name="Nabeya D."/>
            <person name="Jung N."/>
            <person name="Uechi K."/>
            <person name="Horii T."/>
            <person name="Iida T."/>
            <person name="Fujita J."/>
            <person name="Nakamura S."/>
        </authorList>
    </citation>
    <scope>NUCLEOTIDE SEQUENCE [LARGE SCALE GENOMIC DNA]</scope>
    <source>
        <strain evidence="2 3">JCM 6375</strain>
    </source>
</reference>
<accession>A0AAD1M7Z0</accession>
<dbReference type="InterPro" id="IPR001509">
    <property type="entry name" value="Epimerase_deHydtase"/>
</dbReference>
<gene>
    <name evidence="2" type="ORF">MMOR_44940</name>
</gene>
<name>A0AAD1M7Z0_9MYCO</name>
<dbReference type="PANTHER" id="PTHR48079:SF6">
    <property type="entry name" value="NAD(P)-BINDING DOMAIN-CONTAINING PROTEIN-RELATED"/>
    <property type="match status" value="1"/>
</dbReference>